<gene>
    <name evidence="2" type="ORF">PMEA_00002747</name>
</gene>
<accession>A0AAU9WB92</accession>
<feature type="chain" id="PRO_5043706720" evidence="1">
    <location>
        <begin position="23"/>
        <end position="94"/>
    </location>
</feature>
<evidence type="ECO:0000313" key="2">
    <source>
        <dbReference type="EMBL" id="CAH3107816.1"/>
    </source>
</evidence>
<sequence length="94" mass="10890">MEVMKSLFVAVCVFLFAVQCQGQLSYSYHPMGRDEIADDSESLAAPYRVILHNRRFMKVPRNRNIRPAYNSMIGKDSLEYDTTSRAFSKEYEAK</sequence>
<proteinExistence type="predicted"/>
<dbReference type="AlphaFoldDB" id="A0AAU9WB92"/>
<protein>
    <submittedName>
        <fullName evidence="2">Uncharacterized protein</fullName>
    </submittedName>
</protein>
<name>A0AAU9WB92_9CNID</name>
<reference evidence="2 3" key="1">
    <citation type="submission" date="2022-05" db="EMBL/GenBank/DDBJ databases">
        <authorList>
            <consortium name="Genoscope - CEA"/>
            <person name="William W."/>
        </authorList>
    </citation>
    <scope>NUCLEOTIDE SEQUENCE [LARGE SCALE GENOMIC DNA]</scope>
</reference>
<dbReference type="EMBL" id="CALNXJ010000011">
    <property type="protein sequence ID" value="CAH3107816.1"/>
    <property type="molecule type" value="Genomic_DNA"/>
</dbReference>
<feature type="signal peptide" evidence="1">
    <location>
        <begin position="1"/>
        <end position="22"/>
    </location>
</feature>
<dbReference type="Proteomes" id="UP001159428">
    <property type="component" value="Unassembled WGS sequence"/>
</dbReference>
<keyword evidence="1" id="KW-0732">Signal</keyword>
<evidence type="ECO:0000256" key="1">
    <source>
        <dbReference type="SAM" id="SignalP"/>
    </source>
</evidence>
<evidence type="ECO:0000313" key="3">
    <source>
        <dbReference type="Proteomes" id="UP001159428"/>
    </source>
</evidence>
<organism evidence="2 3">
    <name type="scientific">Pocillopora meandrina</name>
    <dbReference type="NCBI Taxonomy" id="46732"/>
    <lineage>
        <taxon>Eukaryota</taxon>
        <taxon>Metazoa</taxon>
        <taxon>Cnidaria</taxon>
        <taxon>Anthozoa</taxon>
        <taxon>Hexacorallia</taxon>
        <taxon>Scleractinia</taxon>
        <taxon>Astrocoeniina</taxon>
        <taxon>Pocilloporidae</taxon>
        <taxon>Pocillopora</taxon>
    </lineage>
</organism>
<comment type="caution">
    <text evidence="2">The sequence shown here is derived from an EMBL/GenBank/DDBJ whole genome shotgun (WGS) entry which is preliminary data.</text>
</comment>
<keyword evidence="3" id="KW-1185">Reference proteome</keyword>